<dbReference type="GeneID" id="16797445"/>
<accession>S0A411</accession>
<protein>
    <submittedName>
        <fullName evidence="1">Uncharacterized protein</fullName>
    </submittedName>
</protein>
<sequence>MGTFSITVPLSTYENITVNSTSEIDCNSTFNVTINVPTGQSRHVAITGSEDFFTTPINETITVSKTYDIIIEGSNIGTKGLKSAAHIVLKKAEADLARIDFKSFSRYHNGTYC</sequence>
<dbReference type="Proteomes" id="UP000014725">
    <property type="component" value="Segment"/>
</dbReference>
<name>S0A411_9CAUD</name>
<reference evidence="2" key="2">
    <citation type="submission" date="2013-03" db="EMBL/GenBank/DDBJ databases">
        <title>The Cellulophaga phages: a novel, diverse, and globally ubiquitous model system.</title>
        <authorList>
            <person name="Holmfeldt K."/>
            <person name="Solonenko N."/>
            <person name="Shah M."/>
            <person name="Corrier K."/>
            <person name="Riemann L."/>
            <person name="VerBerkmoes N.C."/>
            <person name="Sullivan M.B."/>
        </authorList>
    </citation>
    <scope>NUCLEOTIDE SEQUENCE [LARGE SCALE GENOMIC DNA]</scope>
</reference>
<evidence type="ECO:0000313" key="1">
    <source>
        <dbReference type="EMBL" id="AGO48968.1"/>
    </source>
</evidence>
<evidence type="ECO:0000313" key="2">
    <source>
        <dbReference type="Proteomes" id="UP000014725"/>
    </source>
</evidence>
<organism evidence="1 2">
    <name type="scientific">Cellulophaga phage phi14:2</name>
    <dbReference type="NCBI Taxonomy" id="1327990"/>
    <lineage>
        <taxon>Viruses</taxon>
        <taxon>Duplodnaviria</taxon>
        <taxon>Heunggongvirae</taxon>
        <taxon>Uroviricota</taxon>
        <taxon>Caudoviricetes</taxon>
        <taxon>Crassvirales</taxon>
        <taxon>Steigviridae</taxon>
        <taxon>Asinivirinae</taxon>
        <taxon>Akihdevirus</taxon>
        <taxon>Akihdevirus balticus</taxon>
    </lineage>
</organism>
<reference evidence="1 2" key="1">
    <citation type="journal article" date="2013" name="Proc. Natl. Acad. Sci. U.S.A.">
        <title>Twelve previously unknown phage genera are ubiquitous in global oceans.</title>
        <authorList>
            <person name="Holmfeldt K."/>
            <person name="Solonenko N."/>
            <person name="Shah M."/>
            <person name="Corrier K."/>
            <person name="Riemann L."/>
            <person name="Verberkmoes N.C."/>
            <person name="Sullivan M.B."/>
        </authorList>
    </citation>
    <scope>NUCLEOTIDE SEQUENCE [LARGE SCALE GENOMIC DNA]</scope>
    <source>
        <strain evidence="1">Phi14:2</strain>
    </source>
</reference>
<proteinExistence type="predicted"/>
<dbReference type="EMBL" id="KC821624">
    <property type="protein sequence ID" value="AGO48968.1"/>
    <property type="molecule type" value="Genomic_DNA"/>
</dbReference>
<keyword evidence="2" id="KW-1185">Reference proteome</keyword>
<gene>
    <name evidence="1" type="ORF">Phi14:2_gp090</name>
</gene>
<dbReference type="KEGG" id="vg:16797445"/>